<proteinExistence type="predicted"/>
<dbReference type="GO" id="GO:0030246">
    <property type="term" value="F:carbohydrate binding"/>
    <property type="evidence" value="ECO:0007669"/>
    <property type="project" value="InterPro"/>
</dbReference>
<accession>A0A523YN63</accession>
<dbReference type="SUPFAM" id="SSF49452">
    <property type="entry name" value="Starch-binding domain-like"/>
    <property type="match status" value="1"/>
</dbReference>
<gene>
    <name evidence="1" type="ORF">E3J33_02845</name>
</gene>
<evidence type="ECO:0000313" key="1">
    <source>
        <dbReference type="EMBL" id="TET92929.1"/>
    </source>
</evidence>
<dbReference type="GO" id="GO:0004180">
    <property type="term" value="F:carboxypeptidase activity"/>
    <property type="evidence" value="ECO:0007669"/>
    <property type="project" value="UniProtKB-KW"/>
</dbReference>
<evidence type="ECO:0000313" key="2">
    <source>
        <dbReference type="Proteomes" id="UP000316925"/>
    </source>
</evidence>
<comment type="caution">
    <text evidence="1">The sequence shown here is derived from an EMBL/GenBank/DDBJ whole genome shotgun (WGS) entry which is preliminary data.</text>
</comment>
<dbReference type="EMBL" id="SOIJ01000161">
    <property type="protein sequence ID" value="TET92929.1"/>
    <property type="molecule type" value="Genomic_DNA"/>
</dbReference>
<sequence length="233" mass="26374">MKRSILYLIVGLIALVALVVGFNLRSEKYGTVKGKIVDALSEDPVWEVNIILDGKSTTKYMGKTYRFTGIKPGSHTFKATAPNYYSFSKEIKVKKGENILDVSLKGEKIPDLQGIIVFTESQEKGVQLEIRFTDSKGEGITKFPRLSLNLEGKLYLRLGDEENYTRGKELFSGPIELFWDSQAFLAKNKGIFPWEKIGEHLEIEKYGILDVVLHTPQGDFEDTIDDVKLYPEE</sequence>
<keyword evidence="1" id="KW-0121">Carboxypeptidase</keyword>
<keyword evidence="1" id="KW-0645">Protease</keyword>
<organism evidence="1 2">
    <name type="scientific">Aerophobetes bacterium</name>
    <dbReference type="NCBI Taxonomy" id="2030807"/>
    <lineage>
        <taxon>Bacteria</taxon>
        <taxon>Candidatus Aerophobota</taxon>
    </lineage>
</organism>
<dbReference type="Gene3D" id="2.60.40.1120">
    <property type="entry name" value="Carboxypeptidase-like, regulatory domain"/>
    <property type="match status" value="1"/>
</dbReference>
<name>A0A523YN63_UNCAE</name>
<reference evidence="1 2" key="1">
    <citation type="submission" date="2019-03" db="EMBL/GenBank/DDBJ databases">
        <title>Metabolic potential of uncultured bacteria and archaea associated with petroleum seepage in deep-sea sediments.</title>
        <authorList>
            <person name="Dong X."/>
            <person name="Hubert C."/>
        </authorList>
    </citation>
    <scope>NUCLEOTIDE SEQUENCE [LARGE SCALE GENOMIC DNA]</scope>
    <source>
        <strain evidence="1">E29_bin28</strain>
    </source>
</reference>
<dbReference type="AlphaFoldDB" id="A0A523YN63"/>
<protein>
    <submittedName>
        <fullName evidence="1">Carboxypeptidase regulatory-like domain-containing protein</fullName>
    </submittedName>
</protein>
<dbReference type="InterPro" id="IPR013784">
    <property type="entry name" value="Carb-bd-like_fold"/>
</dbReference>
<dbReference type="Proteomes" id="UP000316925">
    <property type="component" value="Unassembled WGS sequence"/>
</dbReference>
<keyword evidence="1" id="KW-0378">Hydrolase</keyword>